<dbReference type="PROSITE" id="PS00107">
    <property type="entry name" value="PROTEIN_KINASE_ATP"/>
    <property type="match status" value="1"/>
</dbReference>
<dbReference type="SUPFAM" id="SSF56112">
    <property type="entry name" value="Protein kinase-like (PK-like)"/>
    <property type="match status" value="1"/>
</dbReference>
<proteinExistence type="inferred from homology"/>
<keyword evidence="9 10" id="KW-0067">ATP-binding</keyword>
<keyword evidence="14" id="KW-1185">Reference proteome</keyword>
<accession>A0A0X8HVW7</accession>
<keyword evidence="5" id="KW-0597">Phosphoprotein</keyword>
<feature type="region of interest" description="Disordered" evidence="11">
    <location>
        <begin position="191"/>
        <end position="217"/>
    </location>
</feature>
<evidence type="ECO:0000256" key="6">
    <source>
        <dbReference type="ARBA" id="ARBA00022679"/>
    </source>
</evidence>
<keyword evidence="4" id="KW-0723">Serine/threonine-protein kinase</keyword>
<evidence type="ECO:0000256" key="5">
    <source>
        <dbReference type="ARBA" id="ARBA00022553"/>
    </source>
</evidence>
<evidence type="ECO:0000256" key="4">
    <source>
        <dbReference type="ARBA" id="ARBA00022527"/>
    </source>
</evidence>
<evidence type="ECO:0000259" key="12">
    <source>
        <dbReference type="PROSITE" id="PS50011"/>
    </source>
</evidence>
<dbReference type="AlphaFoldDB" id="A0A0X8HVW7"/>
<dbReference type="PANTHER" id="PTHR24058">
    <property type="entry name" value="DUAL SPECIFICITY PROTEIN KINASE"/>
    <property type="match status" value="1"/>
</dbReference>
<dbReference type="CDD" id="cd14212">
    <property type="entry name" value="PKc_YAK1"/>
    <property type="match status" value="1"/>
</dbReference>
<feature type="compositionally biased region" description="Low complexity" evidence="11">
    <location>
        <begin position="30"/>
        <end position="54"/>
    </location>
</feature>
<evidence type="ECO:0000256" key="10">
    <source>
        <dbReference type="PROSITE-ProRule" id="PRU10141"/>
    </source>
</evidence>
<dbReference type="InterPro" id="IPR017441">
    <property type="entry name" value="Protein_kinase_ATP_BS"/>
</dbReference>
<dbReference type="Proteomes" id="UP000243052">
    <property type="component" value="Chromosome viii"/>
</dbReference>
<dbReference type="GeneID" id="28725848"/>
<dbReference type="OrthoDB" id="9332038at2759"/>
<evidence type="ECO:0000256" key="9">
    <source>
        <dbReference type="ARBA" id="ARBA00022840"/>
    </source>
</evidence>
<keyword evidence="8" id="KW-0418">Kinase</keyword>
<evidence type="ECO:0000256" key="2">
    <source>
        <dbReference type="ARBA" id="ARBA00008867"/>
    </source>
</evidence>
<evidence type="ECO:0000256" key="1">
    <source>
        <dbReference type="ARBA" id="ARBA00004496"/>
    </source>
</evidence>
<feature type="compositionally biased region" description="Basic and acidic residues" evidence="11">
    <location>
        <begin position="719"/>
        <end position="730"/>
    </location>
</feature>
<keyword evidence="6" id="KW-0808">Transferase</keyword>
<keyword evidence="3" id="KW-0963">Cytoplasm</keyword>
<gene>
    <name evidence="13" type="ORF">AW171_hschr84538</name>
</gene>
<feature type="binding site" evidence="10">
    <location>
        <position position="389"/>
    </location>
    <ligand>
        <name>ATP</name>
        <dbReference type="ChEBI" id="CHEBI:30616"/>
    </ligand>
</feature>
<dbReference type="PROSITE" id="PS00108">
    <property type="entry name" value="PROTEIN_KINASE_ST"/>
    <property type="match status" value="1"/>
</dbReference>
<feature type="region of interest" description="Disordered" evidence="11">
    <location>
        <begin position="710"/>
        <end position="730"/>
    </location>
</feature>
<evidence type="ECO:0000313" key="13">
    <source>
        <dbReference type="EMBL" id="AMD22492.1"/>
    </source>
</evidence>
<dbReference type="PANTHER" id="PTHR24058:SF17">
    <property type="entry name" value="HOMEODOMAIN INTERACTING PROTEIN KINASE, ISOFORM D"/>
    <property type="match status" value="1"/>
</dbReference>
<dbReference type="STRING" id="45286.A0A0X8HVW7"/>
<dbReference type="GO" id="GO:0005737">
    <property type="term" value="C:cytoplasm"/>
    <property type="evidence" value="ECO:0007669"/>
    <property type="project" value="UniProtKB-SubCell"/>
</dbReference>
<dbReference type="InterPro" id="IPR011009">
    <property type="entry name" value="Kinase-like_dom_sf"/>
</dbReference>
<feature type="compositionally biased region" description="Polar residues" evidence="11">
    <location>
        <begin position="13"/>
        <end position="29"/>
    </location>
</feature>
<dbReference type="PROSITE" id="PS50011">
    <property type="entry name" value="PROTEIN_KINASE_DOM"/>
    <property type="match status" value="1"/>
</dbReference>
<name>A0A0X8HVW7_9SACH</name>
<sequence>MKEERKSIWNPAFNMSSNMVTPTNSYTDANGNLNNNNSGNNQSSGGSGISLQQLPPLHRQGFRNPWSEPQSPNTTSSKRQSTFQQLPTTFEESSYGFSQSNTQFDDDDQYGRRRSSLVVPPTRAAGPDPFLYDQNFHHHGQLEMFGAHGQVQGHIHSDFGQQYVPHVSGYNSELQRRQSVAVVGSIQSQGYLDQQQQQSQQEKQHQPSTSPGLNSVQVIPPHRKLSAYPLTSNTFGASTSQIQQQLRSGSTSGQVGLVAIPQMRKVTGKQDMNPIINAKPKFRRASLHSKTISPLIALTKSLIITYTLCSDEFSYQTSKNPKRLLTKPSEGKLNNGHDNVNGDYILYVNDVLGMEQQRKYLVLDILGQGTFGQVVKCQNMLTKEIVAVKVVKSKPEYLNQSIMEAKILELLNKRIDPLNKHHFLRLHDSFVHKNHLCLVFELLSNNLYELLKQNKFHGLSMNLIKSFCKQLLDSLCVLKDSKFIHCDLKPENVLLVSPDRPELKVIDFGSACEETRTIYTYIQSRFYRAPEILMGIPYSTSIDMWSFGCIVAELFLGIPVFPGSSEFNQITRIVDMLGVPPPWMCEMGKNTYNFFKKVDPALKQWQLKTVKEYNKDFNTSEETGKQYFKWNKLDEIIRNYRISKKISGVPQLVENEMQDRECLIQFLYGVLNLSPLERWTPQQALLHPFITGQPFDKEWYPPGALPKKIIRHPSLPEGTTKELDKLHMRE</sequence>
<dbReference type="Gene3D" id="1.10.510.10">
    <property type="entry name" value="Transferase(Phosphotransferase) domain 1"/>
    <property type="match status" value="1"/>
</dbReference>
<comment type="similarity">
    <text evidence="2">Belongs to the protein kinase superfamily. CMGC Ser/Thr protein kinase family. MNB/DYRK subfamily.</text>
</comment>
<dbReference type="Pfam" id="PF00069">
    <property type="entry name" value="Pkinase"/>
    <property type="match status" value="1"/>
</dbReference>
<evidence type="ECO:0000256" key="3">
    <source>
        <dbReference type="ARBA" id="ARBA00022490"/>
    </source>
</evidence>
<dbReference type="Gene3D" id="3.30.200.20">
    <property type="entry name" value="Phosphorylase Kinase, domain 1"/>
    <property type="match status" value="1"/>
</dbReference>
<evidence type="ECO:0000313" key="14">
    <source>
        <dbReference type="Proteomes" id="UP000243052"/>
    </source>
</evidence>
<evidence type="ECO:0000256" key="7">
    <source>
        <dbReference type="ARBA" id="ARBA00022741"/>
    </source>
</evidence>
<dbReference type="SMART" id="SM00220">
    <property type="entry name" value="S_TKc"/>
    <property type="match status" value="1"/>
</dbReference>
<reference evidence="13 14" key="1">
    <citation type="submission" date="2016-01" db="EMBL/GenBank/DDBJ databases">
        <title>Genome sequence of the yeast Holleya sinecauda.</title>
        <authorList>
            <person name="Dietrich F.S."/>
        </authorList>
    </citation>
    <scope>NUCLEOTIDE SEQUENCE [LARGE SCALE GENOMIC DNA]</scope>
    <source>
        <strain evidence="13 14">ATCC 58844</strain>
    </source>
</reference>
<dbReference type="GO" id="GO:0004674">
    <property type="term" value="F:protein serine/threonine kinase activity"/>
    <property type="evidence" value="ECO:0007669"/>
    <property type="project" value="UniProtKB-KW"/>
</dbReference>
<dbReference type="InterPro" id="IPR050494">
    <property type="entry name" value="Ser_Thr_dual-spec_kinase"/>
</dbReference>
<dbReference type="GO" id="GO:0004713">
    <property type="term" value="F:protein tyrosine kinase activity"/>
    <property type="evidence" value="ECO:0007669"/>
    <property type="project" value="TreeGrafter"/>
</dbReference>
<dbReference type="FunFam" id="1.10.510.10:FF:000380">
    <property type="entry name" value="Serine/threonine-protein kinase ppk15"/>
    <property type="match status" value="1"/>
</dbReference>
<comment type="subcellular location">
    <subcellularLocation>
        <location evidence="1">Cytoplasm</location>
    </subcellularLocation>
</comment>
<dbReference type="InterPro" id="IPR008271">
    <property type="entry name" value="Ser/Thr_kinase_AS"/>
</dbReference>
<feature type="domain" description="Protein kinase" evidence="12">
    <location>
        <begin position="360"/>
        <end position="690"/>
    </location>
</feature>
<evidence type="ECO:0000256" key="11">
    <source>
        <dbReference type="SAM" id="MobiDB-lite"/>
    </source>
</evidence>
<feature type="compositionally biased region" description="Polar residues" evidence="11">
    <location>
        <begin position="67"/>
        <end position="103"/>
    </location>
</feature>
<dbReference type="RefSeq" id="XP_017989488.1">
    <property type="nucleotide sequence ID" value="XM_018134240.1"/>
</dbReference>
<organism evidence="13 14">
    <name type="scientific">Eremothecium sinecaudum</name>
    <dbReference type="NCBI Taxonomy" id="45286"/>
    <lineage>
        <taxon>Eukaryota</taxon>
        <taxon>Fungi</taxon>
        <taxon>Dikarya</taxon>
        <taxon>Ascomycota</taxon>
        <taxon>Saccharomycotina</taxon>
        <taxon>Saccharomycetes</taxon>
        <taxon>Saccharomycetales</taxon>
        <taxon>Saccharomycetaceae</taxon>
        <taxon>Eremothecium</taxon>
    </lineage>
</organism>
<dbReference type="EMBL" id="CP014248">
    <property type="protein sequence ID" value="AMD22492.1"/>
    <property type="molecule type" value="Genomic_DNA"/>
</dbReference>
<keyword evidence="7 10" id="KW-0547">Nucleotide-binding</keyword>
<dbReference type="FunFam" id="3.30.200.20:FF:000087">
    <property type="entry name" value="Dual specificity tyrosine-phosphorylation-regulated kinase 1A"/>
    <property type="match status" value="1"/>
</dbReference>
<evidence type="ECO:0000256" key="8">
    <source>
        <dbReference type="ARBA" id="ARBA00022777"/>
    </source>
</evidence>
<feature type="compositionally biased region" description="Low complexity" evidence="11">
    <location>
        <begin position="191"/>
        <end position="201"/>
    </location>
</feature>
<dbReference type="InterPro" id="IPR000719">
    <property type="entry name" value="Prot_kinase_dom"/>
</dbReference>
<dbReference type="GO" id="GO:0005634">
    <property type="term" value="C:nucleus"/>
    <property type="evidence" value="ECO:0007669"/>
    <property type="project" value="TreeGrafter"/>
</dbReference>
<dbReference type="GO" id="GO:0005524">
    <property type="term" value="F:ATP binding"/>
    <property type="evidence" value="ECO:0007669"/>
    <property type="project" value="UniProtKB-UniRule"/>
</dbReference>
<feature type="region of interest" description="Disordered" evidence="11">
    <location>
        <begin position="1"/>
        <end position="112"/>
    </location>
</feature>
<protein>
    <submittedName>
        <fullName evidence="13">HHL278Cp</fullName>
    </submittedName>
</protein>